<feature type="transmembrane region" description="Helical" evidence="5">
    <location>
        <begin position="161"/>
        <end position="182"/>
    </location>
</feature>
<evidence type="ECO:0000256" key="4">
    <source>
        <dbReference type="ARBA" id="ARBA00023136"/>
    </source>
</evidence>
<sequence>MTRLEGPARTQLALIAAVQVLAMATWFSASAVVPALRGEWGISQGEATWLTASVQLGFVTGAVLAAVFSLPDRVPAHRLVAGSALAGAATTACVAAFADGLATAVPLRFATGVALAGVYPPGLKLMASWFDRGRGFALGALVGALTLGSSLPQLITGVADLPWRSVLYVSCALAVAGALLAARTVRPGPYAAPAPPFAPRYIVALFRDRGPRLANLGYLGHMWELYAVWTWLPAYIAAGQAARQGDAEALPPGVTAFLAIGVAGVAGCLLAGRLGDRVGRARLAALAMVTSGTCCLLAALVFGGHPLLVTAVLIVWGASVIADSGLFSACVSEVADPRYVGTALTTQTAAGFLLTVLTIQLTPLLAEAAGWRAAVAVLGIGPLAGAIAMVRLQRHMTPAHPAATGRTKVHP</sequence>
<protein>
    <submittedName>
        <fullName evidence="7">MFS transporter</fullName>
    </submittedName>
</protein>
<feature type="transmembrane region" description="Helical" evidence="5">
    <location>
        <begin position="79"/>
        <end position="98"/>
    </location>
</feature>
<accession>A0A919QCU6</accession>
<dbReference type="Gene3D" id="1.20.1250.20">
    <property type="entry name" value="MFS general substrate transporter like domains"/>
    <property type="match status" value="1"/>
</dbReference>
<proteinExistence type="predicted"/>
<dbReference type="GO" id="GO:0005886">
    <property type="term" value="C:plasma membrane"/>
    <property type="evidence" value="ECO:0007669"/>
    <property type="project" value="UniProtKB-SubCell"/>
</dbReference>
<feature type="transmembrane region" description="Helical" evidence="5">
    <location>
        <begin position="135"/>
        <end position="155"/>
    </location>
</feature>
<feature type="transmembrane region" description="Helical" evidence="5">
    <location>
        <begin position="104"/>
        <end position="123"/>
    </location>
</feature>
<gene>
    <name evidence="7" type="ORF">Aph01nite_33300</name>
</gene>
<dbReference type="InterPro" id="IPR011701">
    <property type="entry name" value="MFS"/>
</dbReference>
<keyword evidence="2 5" id="KW-0812">Transmembrane</keyword>
<dbReference type="InterPro" id="IPR020846">
    <property type="entry name" value="MFS_dom"/>
</dbReference>
<dbReference type="PANTHER" id="PTHR23521:SF3">
    <property type="entry name" value="MFS TRANSPORTER"/>
    <property type="match status" value="1"/>
</dbReference>
<feature type="domain" description="Major facilitator superfamily (MFS) profile" evidence="6">
    <location>
        <begin position="1"/>
        <end position="397"/>
    </location>
</feature>
<reference evidence="7" key="1">
    <citation type="submission" date="2021-01" db="EMBL/GenBank/DDBJ databases">
        <title>Whole genome shotgun sequence of Acrocarpospora phusangensis NBRC 108782.</title>
        <authorList>
            <person name="Komaki H."/>
            <person name="Tamura T."/>
        </authorList>
    </citation>
    <scope>NUCLEOTIDE SEQUENCE</scope>
    <source>
        <strain evidence="7">NBRC 108782</strain>
    </source>
</reference>
<dbReference type="InterPro" id="IPR036259">
    <property type="entry name" value="MFS_trans_sf"/>
</dbReference>
<comment type="caution">
    <text evidence="7">The sequence shown here is derived from an EMBL/GenBank/DDBJ whole genome shotgun (WGS) entry which is preliminary data.</text>
</comment>
<dbReference type="SUPFAM" id="SSF103473">
    <property type="entry name" value="MFS general substrate transporter"/>
    <property type="match status" value="1"/>
</dbReference>
<name>A0A919QCU6_9ACTN</name>
<dbReference type="Pfam" id="PF07690">
    <property type="entry name" value="MFS_1"/>
    <property type="match status" value="1"/>
</dbReference>
<evidence type="ECO:0000256" key="1">
    <source>
        <dbReference type="ARBA" id="ARBA00004651"/>
    </source>
</evidence>
<dbReference type="PANTHER" id="PTHR23521">
    <property type="entry name" value="TRANSPORTER MFS SUPERFAMILY"/>
    <property type="match status" value="1"/>
</dbReference>
<dbReference type="AlphaFoldDB" id="A0A919QCU6"/>
<evidence type="ECO:0000256" key="3">
    <source>
        <dbReference type="ARBA" id="ARBA00022989"/>
    </source>
</evidence>
<feature type="transmembrane region" description="Helical" evidence="5">
    <location>
        <begin position="216"/>
        <end position="238"/>
    </location>
</feature>
<dbReference type="PROSITE" id="PS50850">
    <property type="entry name" value="MFS"/>
    <property type="match status" value="1"/>
</dbReference>
<organism evidence="7 8">
    <name type="scientific">Acrocarpospora phusangensis</name>
    <dbReference type="NCBI Taxonomy" id="1070424"/>
    <lineage>
        <taxon>Bacteria</taxon>
        <taxon>Bacillati</taxon>
        <taxon>Actinomycetota</taxon>
        <taxon>Actinomycetes</taxon>
        <taxon>Streptosporangiales</taxon>
        <taxon>Streptosporangiaceae</taxon>
        <taxon>Acrocarpospora</taxon>
    </lineage>
</organism>
<dbReference type="RefSeq" id="WP_204041753.1">
    <property type="nucleotide sequence ID" value="NZ_BOOA01000024.1"/>
</dbReference>
<feature type="transmembrane region" description="Helical" evidence="5">
    <location>
        <begin position="371"/>
        <end position="390"/>
    </location>
</feature>
<keyword evidence="3 5" id="KW-1133">Transmembrane helix</keyword>
<feature type="transmembrane region" description="Helical" evidence="5">
    <location>
        <begin position="250"/>
        <end position="271"/>
    </location>
</feature>
<keyword evidence="8" id="KW-1185">Reference proteome</keyword>
<evidence type="ECO:0000256" key="5">
    <source>
        <dbReference type="SAM" id="Phobius"/>
    </source>
</evidence>
<evidence type="ECO:0000313" key="7">
    <source>
        <dbReference type="EMBL" id="GIH25020.1"/>
    </source>
</evidence>
<evidence type="ECO:0000259" key="6">
    <source>
        <dbReference type="PROSITE" id="PS50850"/>
    </source>
</evidence>
<feature type="transmembrane region" description="Helical" evidence="5">
    <location>
        <begin position="12"/>
        <end position="36"/>
    </location>
</feature>
<dbReference type="Proteomes" id="UP000640052">
    <property type="component" value="Unassembled WGS sequence"/>
</dbReference>
<dbReference type="EMBL" id="BOOA01000024">
    <property type="protein sequence ID" value="GIH25020.1"/>
    <property type="molecule type" value="Genomic_DNA"/>
</dbReference>
<feature type="transmembrane region" description="Helical" evidence="5">
    <location>
        <begin position="48"/>
        <end position="67"/>
    </location>
</feature>
<evidence type="ECO:0000256" key="2">
    <source>
        <dbReference type="ARBA" id="ARBA00022692"/>
    </source>
</evidence>
<comment type="subcellular location">
    <subcellularLocation>
        <location evidence="1">Cell membrane</location>
        <topology evidence="1">Multi-pass membrane protein</topology>
    </subcellularLocation>
</comment>
<evidence type="ECO:0000313" key="8">
    <source>
        <dbReference type="Proteomes" id="UP000640052"/>
    </source>
</evidence>
<keyword evidence="4 5" id="KW-0472">Membrane</keyword>
<dbReference type="GO" id="GO:0022857">
    <property type="term" value="F:transmembrane transporter activity"/>
    <property type="evidence" value="ECO:0007669"/>
    <property type="project" value="InterPro"/>
</dbReference>